<dbReference type="Proteomes" id="UP000182373">
    <property type="component" value="Chromosome"/>
</dbReference>
<proteinExistence type="predicted"/>
<gene>
    <name evidence="2" type="ORF">GbCGDNIH9_0439</name>
</gene>
<dbReference type="EMBL" id="CP018191">
    <property type="protein sequence ID" value="APH53677.1"/>
    <property type="molecule type" value="Genomic_DNA"/>
</dbReference>
<accession>A0AAC9KBG0</accession>
<feature type="region of interest" description="Disordered" evidence="1">
    <location>
        <begin position="1"/>
        <end position="41"/>
    </location>
</feature>
<name>A0AAC9KBG0_9PROT</name>
<evidence type="ECO:0000313" key="2">
    <source>
        <dbReference type="EMBL" id="APH53677.1"/>
    </source>
</evidence>
<organism evidence="2 3">
    <name type="scientific">Granulibacter bethesdensis</name>
    <dbReference type="NCBI Taxonomy" id="364410"/>
    <lineage>
        <taxon>Bacteria</taxon>
        <taxon>Pseudomonadati</taxon>
        <taxon>Pseudomonadota</taxon>
        <taxon>Alphaproteobacteria</taxon>
        <taxon>Acetobacterales</taxon>
        <taxon>Acetobacteraceae</taxon>
        <taxon>Granulibacter</taxon>
    </lineage>
</organism>
<protein>
    <submittedName>
        <fullName evidence="2">Uncharacterized protein</fullName>
    </submittedName>
</protein>
<evidence type="ECO:0000256" key="1">
    <source>
        <dbReference type="SAM" id="MobiDB-lite"/>
    </source>
</evidence>
<sequence length="94" mass="10463">MAGQTPPGARPNRGGQRGPCAQDRKVMGFHGPAQEHSRSAARVGRVRRAVMYVPEEWPSHPFLRKRVDRTRLTGRLALLFHTALHGALSRLAVF</sequence>
<reference evidence="3" key="1">
    <citation type="submission" date="2016-11" db="EMBL/GenBank/DDBJ databases">
        <title>Comparative genomic and phenotypic analysis of Granulibacter bethesdensis clinical isolates from patients with chronic granulomatous disease.</title>
        <authorList>
            <person name="Zarember K.A."/>
            <person name="Porcella S.F."/>
            <person name="Chu J."/>
            <person name="Ding L."/>
            <person name="Dahlstrom E."/>
            <person name="Barbian K."/>
            <person name="Martens C."/>
            <person name="Sykora L."/>
            <person name="Kramer S."/>
            <person name="Pettinato A.M."/>
            <person name="Hong H."/>
            <person name="Wald G."/>
            <person name="Berg L.J."/>
            <person name="Rogge L.S."/>
            <person name="Greenberg D.E."/>
            <person name="Falcone E.L."/>
            <person name="Neves J.F."/>
            <person name="Simoes M.J."/>
            <person name="Casal M."/>
            <person name="Rodriguez-Lopez F.C."/>
            <person name="Zelazny A."/>
            <person name="Gallin J.I."/>
            <person name="Holland S.M."/>
        </authorList>
    </citation>
    <scope>NUCLEOTIDE SEQUENCE [LARGE SCALE GENOMIC DNA]</scope>
    <source>
        <strain evidence="3">NIH9.1</strain>
    </source>
</reference>
<evidence type="ECO:0000313" key="3">
    <source>
        <dbReference type="Proteomes" id="UP000182373"/>
    </source>
</evidence>
<dbReference type="AlphaFoldDB" id="A0AAC9KBG0"/>